<dbReference type="AlphaFoldDB" id="A0AAW1W2K2"/>
<dbReference type="PANTHER" id="PTHR45669:SF36">
    <property type="entry name" value="GLUTAREDOXIN DOMAIN-CONTAINING PROTEIN"/>
    <property type="match status" value="1"/>
</dbReference>
<dbReference type="SUPFAM" id="SSF52833">
    <property type="entry name" value="Thioredoxin-like"/>
    <property type="match status" value="1"/>
</dbReference>
<evidence type="ECO:0000313" key="3">
    <source>
        <dbReference type="Proteomes" id="UP001457282"/>
    </source>
</evidence>
<dbReference type="EMBL" id="JBEDUW010000007">
    <property type="protein sequence ID" value="KAK9913773.1"/>
    <property type="molecule type" value="Genomic_DNA"/>
</dbReference>
<gene>
    <name evidence="2" type="ORF">M0R45_037582</name>
</gene>
<proteinExistence type="predicted"/>
<dbReference type="Gene3D" id="3.40.30.10">
    <property type="entry name" value="Glutaredoxin"/>
    <property type="match status" value="1"/>
</dbReference>
<protein>
    <recommendedName>
        <fullName evidence="1">Glutaredoxin domain-containing protein</fullName>
    </recommendedName>
</protein>
<evidence type="ECO:0000313" key="2">
    <source>
        <dbReference type="EMBL" id="KAK9913773.1"/>
    </source>
</evidence>
<name>A0AAW1W2K2_RUBAR</name>
<dbReference type="Pfam" id="PF23733">
    <property type="entry name" value="GRXCR1-2_C"/>
    <property type="match status" value="1"/>
</dbReference>
<sequence length="234" mass="25815">MAMFSSSWLKSPSKVNKPATPCSYRNFSCSSFKDIQNLCQAEPQSELLSPRSASILHRIKMSTSVLLHLWARSTGGPNGCKVPNGDQRVVIYYTSLRVVRRTYEDCRVVRSILSGFRVPIDERDLSMEGKFVQELEEVTGSKELNLPMAFVSGAYIGGAKEVTQLHESGKLKTMLQGLPVVEFKTCDVCGGLRFILCQTCDGSHKVYSEKHGFCPCRVCNVNGLITCPSCSAGQ</sequence>
<dbReference type="Proteomes" id="UP001457282">
    <property type="component" value="Unassembled WGS sequence"/>
</dbReference>
<reference evidence="2 3" key="1">
    <citation type="journal article" date="2023" name="G3 (Bethesda)">
        <title>A chromosome-length genome assembly and annotation of blackberry (Rubus argutus, cv. 'Hillquist').</title>
        <authorList>
            <person name="Bruna T."/>
            <person name="Aryal R."/>
            <person name="Dudchenko O."/>
            <person name="Sargent D.J."/>
            <person name="Mead D."/>
            <person name="Buti M."/>
            <person name="Cavallini A."/>
            <person name="Hytonen T."/>
            <person name="Andres J."/>
            <person name="Pham M."/>
            <person name="Weisz D."/>
            <person name="Mascagni F."/>
            <person name="Usai G."/>
            <person name="Natali L."/>
            <person name="Bassil N."/>
            <person name="Fernandez G.E."/>
            <person name="Lomsadze A."/>
            <person name="Armour M."/>
            <person name="Olukolu B."/>
            <person name="Poorten T."/>
            <person name="Britton C."/>
            <person name="Davik J."/>
            <person name="Ashrafi H."/>
            <person name="Aiden E.L."/>
            <person name="Borodovsky M."/>
            <person name="Worthington M."/>
        </authorList>
    </citation>
    <scope>NUCLEOTIDE SEQUENCE [LARGE SCALE GENOMIC DNA]</scope>
    <source>
        <strain evidence="2">PI 553951</strain>
    </source>
</reference>
<feature type="domain" description="Glutaredoxin" evidence="1">
    <location>
        <begin position="90"/>
        <end position="152"/>
    </location>
</feature>
<dbReference type="Pfam" id="PF00462">
    <property type="entry name" value="Glutaredoxin"/>
    <property type="match status" value="1"/>
</dbReference>
<accession>A0AAW1W2K2</accession>
<keyword evidence="3" id="KW-1185">Reference proteome</keyword>
<evidence type="ECO:0000259" key="1">
    <source>
        <dbReference type="Pfam" id="PF00462"/>
    </source>
</evidence>
<dbReference type="PROSITE" id="PS51354">
    <property type="entry name" value="GLUTAREDOXIN_2"/>
    <property type="match status" value="1"/>
</dbReference>
<comment type="caution">
    <text evidence="2">The sequence shown here is derived from an EMBL/GenBank/DDBJ whole genome shotgun (WGS) entry which is preliminary data.</text>
</comment>
<dbReference type="InterPro" id="IPR036249">
    <property type="entry name" value="Thioredoxin-like_sf"/>
</dbReference>
<dbReference type="PANTHER" id="PTHR45669">
    <property type="entry name" value="GLUTAREDOXIN DOMAIN-CONTAINING CYSTEINE-RICH PROTEIN CG12206-RELATED"/>
    <property type="match status" value="1"/>
</dbReference>
<dbReference type="InterPro" id="IPR002109">
    <property type="entry name" value="Glutaredoxin"/>
</dbReference>
<organism evidence="2 3">
    <name type="scientific">Rubus argutus</name>
    <name type="common">Southern blackberry</name>
    <dbReference type="NCBI Taxonomy" id="59490"/>
    <lineage>
        <taxon>Eukaryota</taxon>
        <taxon>Viridiplantae</taxon>
        <taxon>Streptophyta</taxon>
        <taxon>Embryophyta</taxon>
        <taxon>Tracheophyta</taxon>
        <taxon>Spermatophyta</taxon>
        <taxon>Magnoliopsida</taxon>
        <taxon>eudicotyledons</taxon>
        <taxon>Gunneridae</taxon>
        <taxon>Pentapetalae</taxon>
        <taxon>rosids</taxon>
        <taxon>fabids</taxon>
        <taxon>Rosales</taxon>
        <taxon>Rosaceae</taxon>
        <taxon>Rosoideae</taxon>
        <taxon>Rosoideae incertae sedis</taxon>
        <taxon>Rubus</taxon>
    </lineage>
</organism>